<comment type="caution">
    <text evidence="7">The sequence shown here is derived from an EMBL/GenBank/DDBJ whole genome shotgun (WGS) entry which is preliminary data.</text>
</comment>
<keyword evidence="2" id="KW-0863">Zinc-finger</keyword>
<dbReference type="AlphaFoldDB" id="A0A5C4M936"/>
<feature type="non-terminal residue" evidence="7">
    <location>
        <position position="1"/>
    </location>
</feature>
<dbReference type="Pfam" id="PF01258">
    <property type="entry name" value="zf-dskA_traR"/>
    <property type="match status" value="1"/>
</dbReference>
<dbReference type="GO" id="GO:0008270">
    <property type="term" value="F:zinc ion binding"/>
    <property type="evidence" value="ECO:0007669"/>
    <property type="project" value="UniProtKB-KW"/>
</dbReference>
<dbReference type="PROSITE" id="PS01102">
    <property type="entry name" value="ZF_DKSA_1"/>
    <property type="match status" value="1"/>
</dbReference>
<dbReference type="GO" id="GO:0003677">
    <property type="term" value="F:DNA binding"/>
    <property type="evidence" value="ECO:0007669"/>
    <property type="project" value="UniProtKB-KW"/>
</dbReference>
<feature type="compositionally biased region" description="Low complexity" evidence="5">
    <location>
        <begin position="8"/>
        <end position="70"/>
    </location>
</feature>
<feature type="domain" description="Zinc finger DksA/TraR C4-type" evidence="6">
    <location>
        <begin position="192"/>
        <end position="227"/>
    </location>
</feature>
<dbReference type="InterPro" id="IPR037187">
    <property type="entry name" value="DnaK_N"/>
</dbReference>
<sequence length="228" mass="24070">PAKKTAAKKATPAKKTAAKKATPAKKTAAKKTSPAKKTAAKKTSPAKKTAAKKTSPAKKTAATRPAAKKTVSPTRSAPKKPRTTGAKKTVTNPTVAAPGSLAVKPDETPWSAEELAEVRDGLVADRTRLLDEIGIAERGLADLLSGGVDGAGNDQADVGSTSLERDAEMSLVANHRDLLLQVEKALDRIQSGTYGNCENCDQPIGKMRLMAFPRATLCMTCKQREERR</sequence>
<dbReference type="PANTHER" id="PTHR33823">
    <property type="entry name" value="RNA POLYMERASE-BINDING TRANSCRIPTION FACTOR DKSA-RELATED"/>
    <property type="match status" value="1"/>
</dbReference>
<protein>
    <submittedName>
        <fullName evidence="7">DNA-binding protein</fullName>
    </submittedName>
</protein>
<gene>
    <name evidence="7" type="ORF">FHE65_32390</name>
</gene>
<evidence type="ECO:0000256" key="3">
    <source>
        <dbReference type="ARBA" id="ARBA00022833"/>
    </source>
</evidence>
<feature type="zinc finger region" description="dksA C4-type" evidence="4">
    <location>
        <begin position="197"/>
        <end position="221"/>
    </location>
</feature>
<proteinExistence type="predicted"/>
<evidence type="ECO:0000259" key="6">
    <source>
        <dbReference type="Pfam" id="PF01258"/>
    </source>
</evidence>
<evidence type="ECO:0000256" key="2">
    <source>
        <dbReference type="ARBA" id="ARBA00022771"/>
    </source>
</evidence>
<reference evidence="7 8" key="1">
    <citation type="submission" date="2019-05" db="EMBL/GenBank/DDBJ databases">
        <title>Mumia sp. nov., isolated from the intestinal contents of plateau pika (Ochotona curzoniae) in the Qinghai-Tibet plateau of China.</title>
        <authorList>
            <person name="Tian Z."/>
        </authorList>
    </citation>
    <scope>NUCLEOTIDE SEQUENCE [LARGE SCALE GENOMIC DNA]</scope>
    <source>
        <strain evidence="8">527</strain>
    </source>
</reference>
<dbReference type="InterPro" id="IPR000962">
    <property type="entry name" value="Znf_DskA_TraR"/>
</dbReference>
<organism evidence="7 8">
    <name type="scientific">Mumia zhuanghuii</name>
    <dbReference type="NCBI Taxonomy" id="2585211"/>
    <lineage>
        <taxon>Bacteria</taxon>
        <taxon>Bacillati</taxon>
        <taxon>Actinomycetota</taxon>
        <taxon>Actinomycetes</taxon>
        <taxon>Propionibacteriales</taxon>
        <taxon>Nocardioidaceae</taxon>
        <taxon>Mumia</taxon>
    </lineage>
</organism>
<name>A0A5C4M936_9ACTN</name>
<feature type="region of interest" description="Disordered" evidence="5">
    <location>
        <begin position="1"/>
        <end position="108"/>
    </location>
</feature>
<evidence type="ECO:0000313" key="8">
    <source>
        <dbReference type="Proteomes" id="UP000306740"/>
    </source>
</evidence>
<accession>A0A5C4M936</accession>
<keyword evidence="1" id="KW-0479">Metal-binding</keyword>
<dbReference type="PANTHER" id="PTHR33823:SF2">
    <property type="entry name" value="RNA POLYMERASE-BINDING TRANSCRIPTION FACTOR DKSA"/>
    <property type="match status" value="1"/>
</dbReference>
<keyword evidence="7" id="KW-0238">DNA-binding</keyword>
<dbReference type="Gene3D" id="1.20.120.910">
    <property type="entry name" value="DksA, coiled-coil domain"/>
    <property type="match status" value="1"/>
</dbReference>
<evidence type="ECO:0000256" key="4">
    <source>
        <dbReference type="PROSITE-ProRule" id="PRU00510"/>
    </source>
</evidence>
<evidence type="ECO:0000256" key="5">
    <source>
        <dbReference type="SAM" id="MobiDB-lite"/>
    </source>
</evidence>
<evidence type="ECO:0000313" key="7">
    <source>
        <dbReference type="EMBL" id="TNC30761.1"/>
    </source>
</evidence>
<keyword evidence="3" id="KW-0862">Zinc</keyword>
<evidence type="ECO:0000256" key="1">
    <source>
        <dbReference type="ARBA" id="ARBA00022723"/>
    </source>
</evidence>
<dbReference type="OrthoDB" id="9803742at2"/>
<dbReference type="Proteomes" id="UP000306740">
    <property type="component" value="Unassembled WGS sequence"/>
</dbReference>
<dbReference type="InterPro" id="IPR020458">
    <property type="entry name" value="Znf_DskA_TraR_CS"/>
</dbReference>
<dbReference type="EMBL" id="VDFR01000211">
    <property type="protein sequence ID" value="TNC30761.1"/>
    <property type="molecule type" value="Genomic_DNA"/>
</dbReference>
<dbReference type="PROSITE" id="PS51128">
    <property type="entry name" value="ZF_DKSA_2"/>
    <property type="match status" value="1"/>
</dbReference>
<dbReference type="SUPFAM" id="SSF109635">
    <property type="entry name" value="DnaK suppressor protein DksA, alpha-hairpin domain"/>
    <property type="match status" value="1"/>
</dbReference>
<dbReference type="SUPFAM" id="SSF57716">
    <property type="entry name" value="Glucocorticoid receptor-like (DNA-binding domain)"/>
    <property type="match status" value="1"/>
</dbReference>